<evidence type="ECO:0000256" key="7">
    <source>
        <dbReference type="SAM" id="MobiDB-lite"/>
    </source>
</evidence>
<evidence type="ECO:0000256" key="4">
    <source>
        <dbReference type="ARBA" id="ARBA00023015"/>
    </source>
</evidence>
<comment type="caution">
    <text evidence="9">The sequence shown here is derived from an EMBL/GenBank/DDBJ whole genome shotgun (WGS) entry which is preliminary data.</text>
</comment>
<proteinExistence type="predicted"/>
<dbReference type="eggNOG" id="ENOG502RZU5">
    <property type="taxonomic scope" value="Eukaryota"/>
</dbReference>
<dbReference type="SMART" id="SM00401">
    <property type="entry name" value="ZnF_GATA"/>
    <property type="match status" value="1"/>
</dbReference>
<dbReference type="OMA" id="VGQTRCY"/>
<evidence type="ECO:0000256" key="2">
    <source>
        <dbReference type="ARBA" id="ARBA00022771"/>
    </source>
</evidence>
<feature type="domain" description="GATA-type" evidence="8">
    <location>
        <begin position="522"/>
        <end position="550"/>
    </location>
</feature>
<evidence type="ECO:0000256" key="5">
    <source>
        <dbReference type="ARBA" id="ARBA00023163"/>
    </source>
</evidence>
<dbReference type="Proteomes" id="UP000006757">
    <property type="component" value="Unassembled WGS sequence"/>
</dbReference>
<dbReference type="PROSITE" id="PS50114">
    <property type="entry name" value="GATA_ZN_FINGER_2"/>
    <property type="match status" value="1"/>
</dbReference>
<name>K1VNC9_TRIAC</name>
<evidence type="ECO:0000313" key="9">
    <source>
        <dbReference type="EMBL" id="EKC98157.1"/>
    </source>
</evidence>
<feature type="compositionally biased region" description="Low complexity" evidence="7">
    <location>
        <begin position="432"/>
        <end position="443"/>
    </location>
</feature>
<dbReference type="EMBL" id="AMBO01000395">
    <property type="protein sequence ID" value="EKC98157.1"/>
    <property type="molecule type" value="Genomic_DNA"/>
</dbReference>
<keyword evidence="1" id="KW-0479">Metal-binding</keyword>
<reference evidence="9 10" key="1">
    <citation type="journal article" date="2012" name="Eukaryot. Cell">
        <title>Genome sequence of the Trichosporon asahii environmental strain CBS 8904.</title>
        <authorList>
            <person name="Yang R.Y."/>
            <person name="Li H.T."/>
            <person name="Zhu H."/>
            <person name="Zhou G.P."/>
            <person name="Wang M."/>
            <person name="Wang L."/>
        </authorList>
    </citation>
    <scope>NUCLEOTIDE SEQUENCE [LARGE SCALE GENOMIC DNA]</scope>
    <source>
        <strain evidence="9 10">CBS 8904</strain>
    </source>
</reference>
<accession>K1VNC9</accession>
<keyword evidence="3" id="KW-0862">Zinc</keyword>
<dbReference type="InParanoid" id="K1VNC9"/>
<dbReference type="GO" id="GO:0008270">
    <property type="term" value="F:zinc ion binding"/>
    <property type="evidence" value="ECO:0007669"/>
    <property type="project" value="UniProtKB-KW"/>
</dbReference>
<keyword evidence="4" id="KW-0805">Transcription regulation</keyword>
<evidence type="ECO:0000256" key="1">
    <source>
        <dbReference type="ARBA" id="ARBA00022723"/>
    </source>
</evidence>
<dbReference type="OrthoDB" id="2162994at2759"/>
<evidence type="ECO:0000256" key="6">
    <source>
        <dbReference type="PROSITE-ProRule" id="PRU00094"/>
    </source>
</evidence>
<dbReference type="InterPro" id="IPR000679">
    <property type="entry name" value="Znf_GATA"/>
</dbReference>
<organism evidence="9 10">
    <name type="scientific">Trichosporon asahii var. asahii (strain CBS 8904)</name>
    <name type="common">Yeast</name>
    <dbReference type="NCBI Taxonomy" id="1220162"/>
    <lineage>
        <taxon>Eukaryota</taxon>
        <taxon>Fungi</taxon>
        <taxon>Dikarya</taxon>
        <taxon>Basidiomycota</taxon>
        <taxon>Agaricomycotina</taxon>
        <taxon>Tremellomycetes</taxon>
        <taxon>Trichosporonales</taxon>
        <taxon>Trichosporonaceae</taxon>
        <taxon>Trichosporon</taxon>
    </lineage>
</organism>
<sequence>MSAPPGAVVSSSHRLTHGDVFTDHRAVPFVTNLDHILHQQSPSTPRPAPPHASYFHSFQHPRTVVDDFCCLLTTLDHPPHAVDDVLPRIRKRLPPMTLDRDNKLVPLQIPSSSQPFPRVQPLGGVRCYWALLVPTYNADASGQNRLELKFAYLDPVLSTHLGAQNIALTDHGVIEFIHEAEREQARKDLASAIQNDDLQGSVTRMRFPRLSRVRTMLGAQPQEVSRPPGLEKVMENAEYLVIDLVLNWVADGLLLAFFHAIKDRDPQANNDPQRKHEGWSNYCGAGTMFPEEVLQQAVASNVVLPARTRYPPTRVFQLQATGGPHQPPSLLFSWPPPRPPNAPGHGDGMYDAEEYAELMRGVDMDPSMLTTKPGEVRTNCTTRFGAEHSIRTEGVYRHVNSVFIPYGSLVFACYQTKKTIELRPTGTTEAWSAPQQPSPATSPVVAGGGEWRPQQSEFDNNYPPSSQFGRDYPPPGPPGGPGYGAPGYGPGYGRMNDAAPAQPRPTGSSSRPLVRPPGDVEKCRGCGTRESPEWRKGENGVKDLCNACGLKLARAVAKREGRQKPRKKDKT</sequence>
<evidence type="ECO:0000259" key="8">
    <source>
        <dbReference type="PROSITE" id="PS50114"/>
    </source>
</evidence>
<dbReference type="CDD" id="cd00202">
    <property type="entry name" value="ZnF_GATA"/>
    <property type="match status" value="1"/>
</dbReference>
<protein>
    <recommendedName>
        <fullName evidence="8">GATA-type domain-containing protein</fullName>
    </recommendedName>
</protein>
<dbReference type="Pfam" id="PF00320">
    <property type="entry name" value="GATA"/>
    <property type="match status" value="1"/>
</dbReference>
<dbReference type="Gene3D" id="3.30.50.10">
    <property type="entry name" value="Erythroid Transcription Factor GATA-1, subunit A"/>
    <property type="match status" value="1"/>
</dbReference>
<dbReference type="PANTHER" id="PTHR47172:SF24">
    <property type="entry name" value="GATA ZINC FINGER DOMAIN-CONTAINING PROTEIN 14-RELATED"/>
    <property type="match status" value="1"/>
</dbReference>
<dbReference type="HOGENOM" id="CLU_477504_0_0_1"/>
<gene>
    <name evidence="9" type="ORF">A1Q2_07489</name>
</gene>
<feature type="region of interest" description="Disordered" evidence="7">
    <location>
        <begin position="427"/>
        <end position="540"/>
    </location>
</feature>
<evidence type="ECO:0000313" key="10">
    <source>
        <dbReference type="Proteomes" id="UP000006757"/>
    </source>
</evidence>
<keyword evidence="2 6" id="KW-0863">Zinc-finger</keyword>
<dbReference type="InterPro" id="IPR013088">
    <property type="entry name" value="Znf_NHR/GATA"/>
</dbReference>
<dbReference type="GO" id="GO:0043565">
    <property type="term" value="F:sequence-specific DNA binding"/>
    <property type="evidence" value="ECO:0007669"/>
    <property type="project" value="InterPro"/>
</dbReference>
<keyword evidence="10" id="KW-1185">Reference proteome</keyword>
<dbReference type="STRING" id="1220162.K1VNC9"/>
<keyword evidence="5" id="KW-0804">Transcription</keyword>
<feature type="compositionally biased region" description="Basic and acidic residues" evidence="7">
    <location>
        <begin position="530"/>
        <end position="540"/>
    </location>
</feature>
<dbReference type="GO" id="GO:0006355">
    <property type="term" value="P:regulation of DNA-templated transcription"/>
    <property type="evidence" value="ECO:0007669"/>
    <property type="project" value="InterPro"/>
</dbReference>
<dbReference type="SUPFAM" id="SSF57716">
    <property type="entry name" value="Glucocorticoid receptor-like (DNA-binding domain)"/>
    <property type="match status" value="1"/>
</dbReference>
<evidence type="ECO:0000256" key="3">
    <source>
        <dbReference type="ARBA" id="ARBA00022833"/>
    </source>
</evidence>
<feature type="compositionally biased region" description="Polar residues" evidence="7">
    <location>
        <begin position="453"/>
        <end position="468"/>
    </location>
</feature>
<dbReference type="AlphaFoldDB" id="K1VNC9"/>
<dbReference type="PANTHER" id="PTHR47172">
    <property type="entry name" value="OS01G0976800 PROTEIN"/>
    <property type="match status" value="1"/>
</dbReference>
<feature type="compositionally biased region" description="Gly residues" evidence="7">
    <location>
        <begin position="481"/>
        <end position="492"/>
    </location>
</feature>